<evidence type="ECO:0000259" key="3">
    <source>
        <dbReference type="PROSITE" id="PS50977"/>
    </source>
</evidence>
<accession>A0A975XTX9</accession>
<dbReference type="GO" id="GO:0003700">
    <property type="term" value="F:DNA-binding transcription factor activity"/>
    <property type="evidence" value="ECO:0007669"/>
    <property type="project" value="TreeGrafter"/>
</dbReference>
<protein>
    <submittedName>
        <fullName evidence="4">CerR family C-terminal domain-containing protein</fullName>
    </submittedName>
</protein>
<dbReference type="PANTHER" id="PTHR30055">
    <property type="entry name" value="HTH-TYPE TRANSCRIPTIONAL REGULATOR RUTR"/>
    <property type="match status" value="1"/>
</dbReference>
<feature type="domain" description="HTH tetR-type" evidence="3">
    <location>
        <begin position="13"/>
        <end position="73"/>
    </location>
</feature>
<dbReference type="EMBL" id="CP064782">
    <property type="protein sequence ID" value="QWT48197.1"/>
    <property type="molecule type" value="Genomic_DNA"/>
</dbReference>
<dbReference type="KEGG" id="aiq:Azoinq_09990"/>
<dbReference type="PROSITE" id="PS50977">
    <property type="entry name" value="HTH_TETR_2"/>
    <property type="match status" value="1"/>
</dbReference>
<dbReference type="GO" id="GO:0000976">
    <property type="term" value="F:transcription cis-regulatory region binding"/>
    <property type="evidence" value="ECO:0007669"/>
    <property type="project" value="TreeGrafter"/>
</dbReference>
<gene>
    <name evidence="4" type="ORF">Azoinq_09990</name>
</gene>
<dbReference type="RefSeq" id="WP_216129489.1">
    <property type="nucleotide sequence ID" value="NZ_CP064782.1"/>
</dbReference>
<evidence type="ECO:0000256" key="1">
    <source>
        <dbReference type="ARBA" id="ARBA00023125"/>
    </source>
</evidence>
<evidence type="ECO:0000313" key="4">
    <source>
        <dbReference type="EMBL" id="QWT48197.1"/>
    </source>
</evidence>
<keyword evidence="1 2" id="KW-0238">DNA-binding</keyword>
<evidence type="ECO:0000256" key="2">
    <source>
        <dbReference type="PROSITE-ProRule" id="PRU00335"/>
    </source>
</evidence>
<keyword evidence="5" id="KW-1185">Reference proteome</keyword>
<evidence type="ECO:0000313" key="5">
    <source>
        <dbReference type="Proteomes" id="UP000683428"/>
    </source>
</evidence>
<name>A0A975XTX9_9RHOO</name>
<dbReference type="Pfam" id="PF09209">
    <property type="entry name" value="CecR_C"/>
    <property type="match status" value="1"/>
</dbReference>
<feature type="DNA-binding region" description="H-T-H motif" evidence="2">
    <location>
        <begin position="36"/>
        <end position="55"/>
    </location>
</feature>
<dbReference type="Pfam" id="PF00440">
    <property type="entry name" value="TetR_N"/>
    <property type="match status" value="1"/>
</dbReference>
<dbReference type="AlphaFoldDB" id="A0A975XTX9"/>
<dbReference type="Proteomes" id="UP000683428">
    <property type="component" value="Chromosome"/>
</dbReference>
<proteinExistence type="predicted"/>
<dbReference type="InterPro" id="IPR001647">
    <property type="entry name" value="HTH_TetR"/>
</dbReference>
<sequence length="239" mass="25869">MAPLPLPLPRAPDQTRERLLDAGETLFGRYGYDGVTTRQLAALARVNQSAIPYHFGGKKGVYLAVAQRICQATGEQLGREAQAIHACLSPDITPAEAGDLLVRLAAHIARLVFRPEHRGPWYAFLSREMLQPGPAFDLLYDQFTAPIHDLTETLVARMTGQPPTDPGTRLLAHAFHGQLVGFAYGRSALGRRLDWGARDELAPVFTPPQVEAVVAAVERFARITVTGLLAGIAAPPPAP</sequence>
<organism evidence="4 5">
    <name type="scientific">Azospira inquinata</name>
    <dbReference type="NCBI Taxonomy" id="2785627"/>
    <lineage>
        <taxon>Bacteria</taxon>
        <taxon>Pseudomonadati</taxon>
        <taxon>Pseudomonadota</taxon>
        <taxon>Betaproteobacteria</taxon>
        <taxon>Rhodocyclales</taxon>
        <taxon>Rhodocyclaceae</taxon>
        <taxon>Azospira</taxon>
    </lineage>
</organism>
<dbReference type="InterPro" id="IPR050109">
    <property type="entry name" value="HTH-type_TetR-like_transc_reg"/>
</dbReference>
<dbReference type="PANTHER" id="PTHR30055:SF235">
    <property type="entry name" value="TRANSCRIPTIONAL REGULATORY PROTEIN"/>
    <property type="match status" value="1"/>
</dbReference>
<dbReference type="InterPro" id="IPR015292">
    <property type="entry name" value="Tscrpt_reg_YbiH_C"/>
</dbReference>
<reference evidence="4" key="1">
    <citation type="submission" date="2020-11" db="EMBL/GenBank/DDBJ databases">
        <title>Azospira inquinata sp. nov.</title>
        <authorList>
            <person name="Moe W.M."/>
            <person name="Mikes M.C."/>
        </authorList>
    </citation>
    <scope>NUCLEOTIDE SEQUENCE</scope>
    <source>
        <strain evidence="4">Azo-3</strain>
    </source>
</reference>